<evidence type="ECO:0000313" key="3">
    <source>
        <dbReference type="Proteomes" id="UP000299102"/>
    </source>
</evidence>
<reference evidence="2 3" key="1">
    <citation type="journal article" date="2019" name="Commun. Biol.">
        <title>The bagworm genome reveals a unique fibroin gene that provides high tensile strength.</title>
        <authorList>
            <person name="Kono N."/>
            <person name="Nakamura H."/>
            <person name="Ohtoshi R."/>
            <person name="Tomita M."/>
            <person name="Numata K."/>
            <person name="Arakawa K."/>
        </authorList>
    </citation>
    <scope>NUCLEOTIDE SEQUENCE [LARGE SCALE GENOMIC DNA]</scope>
</reference>
<dbReference type="AlphaFoldDB" id="A0A4C1VYH7"/>
<keyword evidence="3" id="KW-1185">Reference proteome</keyword>
<sequence length="349" mass="37264">MKYTANNGSSSPNLVAAPCFDLTLGLIIASNRYLVACSDLGPAIDFDVIFISSSVPVPGPVKLRICYELNRNPISDRGAGCYSSTDTKSFGYFTLGVDLTANATVYFSTAPPTCFSIELVVISISTSVLNATLERLGGGGLGLGGGGFRGGQPALADFQPPYFPPPFPPAPHPASPHHQHQTDDLREGRPSTATTDVNISAVRLVKEIDKRMTYQQILTSLGIGMPKILHEHLAFVSQSFGDALPILPSIGPIPSFRYPIPFKGADNALVTHGHGMDYTGGGGAGGGEYQQYAPQQLLPRHPHDPNPHLRHHRDHHDIHPHHEAGNALMTPLYLQVSTGGGDHLLSLDS</sequence>
<accession>A0A4C1VYH7</accession>
<dbReference type="Proteomes" id="UP000299102">
    <property type="component" value="Unassembled WGS sequence"/>
</dbReference>
<evidence type="ECO:0000256" key="1">
    <source>
        <dbReference type="SAM" id="MobiDB-lite"/>
    </source>
</evidence>
<evidence type="ECO:0000313" key="2">
    <source>
        <dbReference type="EMBL" id="GBP44088.1"/>
    </source>
</evidence>
<organism evidence="2 3">
    <name type="scientific">Eumeta variegata</name>
    <name type="common">Bagworm moth</name>
    <name type="synonym">Eumeta japonica</name>
    <dbReference type="NCBI Taxonomy" id="151549"/>
    <lineage>
        <taxon>Eukaryota</taxon>
        <taxon>Metazoa</taxon>
        <taxon>Ecdysozoa</taxon>
        <taxon>Arthropoda</taxon>
        <taxon>Hexapoda</taxon>
        <taxon>Insecta</taxon>
        <taxon>Pterygota</taxon>
        <taxon>Neoptera</taxon>
        <taxon>Endopterygota</taxon>
        <taxon>Lepidoptera</taxon>
        <taxon>Glossata</taxon>
        <taxon>Ditrysia</taxon>
        <taxon>Tineoidea</taxon>
        <taxon>Psychidae</taxon>
        <taxon>Oiketicinae</taxon>
        <taxon>Eumeta</taxon>
    </lineage>
</organism>
<comment type="caution">
    <text evidence="2">The sequence shown here is derived from an EMBL/GenBank/DDBJ whole genome shotgun (WGS) entry which is preliminary data.</text>
</comment>
<feature type="region of interest" description="Disordered" evidence="1">
    <location>
        <begin position="297"/>
        <end position="322"/>
    </location>
</feature>
<dbReference type="OrthoDB" id="10017160at2759"/>
<feature type="compositionally biased region" description="Basic and acidic residues" evidence="1">
    <location>
        <begin position="180"/>
        <end position="189"/>
    </location>
</feature>
<gene>
    <name evidence="2" type="ORF">EVAR_85242_1</name>
</gene>
<dbReference type="EMBL" id="BGZK01000446">
    <property type="protein sequence ID" value="GBP44088.1"/>
    <property type="molecule type" value="Genomic_DNA"/>
</dbReference>
<name>A0A4C1VYH7_EUMVA</name>
<protein>
    <submittedName>
        <fullName evidence="2">Uncharacterized protein</fullName>
    </submittedName>
</protein>
<feature type="region of interest" description="Disordered" evidence="1">
    <location>
        <begin position="165"/>
        <end position="193"/>
    </location>
</feature>
<proteinExistence type="predicted"/>
<feature type="compositionally biased region" description="Pro residues" evidence="1">
    <location>
        <begin position="165"/>
        <end position="174"/>
    </location>
</feature>